<evidence type="ECO:0000256" key="2">
    <source>
        <dbReference type="PROSITE-ProRule" id="PRU00708"/>
    </source>
</evidence>
<feature type="region of interest" description="Disordered" evidence="3">
    <location>
        <begin position="461"/>
        <end position="483"/>
    </location>
</feature>
<dbReference type="NCBIfam" id="TIGR00756">
    <property type="entry name" value="PPR"/>
    <property type="match status" value="6"/>
</dbReference>
<keyword evidence="1" id="KW-0677">Repeat</keyword>
<dbReference type="FunFam" id="1.25.40.10:FF:000576">
    <property type="entry name" value="Pentatricopeptide repeat-containing protein, chloroplastic"/>
    <property type="match status" value="1"/>
</dbReference>
<dbReference type="PANTHER" id="PTHR47926:SF359">
    <property type="entry name" value="PENTACOTRIPEPTIDE-REPEAT REGION OF PRORP DOMAIN-CONTAINING PROTEIN"/>
    <property type="match status" value="1"/>
</dbReference>
<feature type="compositionally biased region" description="Low complexity" evidence="3">
    <location>
        <begin position="461"/>
        <end position="472"/>
    </location>
</feature>
<dbReference type="PROSITE" id="PS51375">
    <property type="entry name" value="PPR"/>
    <property type="match status" value="3"/>
</dbReference>
<feature type="repeat" description="PPR" evidence="2">
    <location>
        <begin position="87"/>
        <end position="121"/>
    </location>
</feature>
<keyword evidence="6" id="KW-1185">Reference proteome</keyword>
<dbReference type="Proteomes" id="UP000289340">
    <property type="component" value="Chromosome 16"/>
</dbReference>
<protein>
    <submittedName>
        <fullName evidence="4">Pentatricopeptide repeat-containing protein, chloroplastic isoform A</fullName>
    </submittedName>
    <submittedName>
        <fullName evidence="5">Pentatricopeptide repeat-containing protein, chloroplastic isoform B</fullName>
    </submittedName>
</protein>
<name>A0A445GE87_GLYSO</name>
<organism evidence="5 6">
    <name type="scientific">Glycine soja</name>
    <name type="common">Wild soybean</name>
    <dbReference type="NCBI Taxonomy" id="3848"/>
    <lineage>
        <taxon>Eukaryota</taxon>
        <taxon>Viridiplantae</taxon>
        <taxon>Streptophyta</taxon>
        <taxon>Embryophyta</taxon>
        <taxon>Tracheophyta</taxon>
        <taxon>Spermatophyta</taxon>
        <taxon>Magnoliopsida</taxon>
        <taxon>eudicotyledons</taxon>
        <taxon>Gunneridae</taxon>
        <taxon>Pentapetalae</taxon>
        <taxon>rosids</taxon>
        <taxon>fabids</taxon>
        <taxon>Fabales</taxon>
        <taxon>Fabaceae</taxon>
        <taxon>Papilionoideae</taxon>
        <taxon>50 kb inversion clade</taxon>
        <taxon>NPAAA clade</taxon>
        <taxon>indigoferoid/millettioid clade</taxon>
        <taxon>Phaseoleae</taxon>
        <taxon>Glycine</taxon>
        <taxon>Glycine subgen. Soja</taxon>
    </lineage>
</organism>
<feature type="repeat" description="PPR" evidence="2">
    <location>
        <begin position="188"/>
        <end position="222"/>
    </location>
</feature>
<comment type="caution">
    <text evidence="5">The sequence shown here is derived from an EMBL/GenBank/DDBJ whole genome shotgun (WGS) entry which is preliminary data.</text>
</comment>
<feature type="repeat" description="PPR" evidence="2">
    <location>
        <begin position="321"/>
        <end position="355"/>
    </location>
</feature>
<gene>
    <name evidence="5" type="ORF">D0Y65_042689</name>
</gene>
<dbReference type="Gramene" id="XM_028349891.1">
    <property type="protein sequence ID" value="XP_028205692.1"/>
    <property type="gene ID" value="LOC114389260"/>
</dbReference>
<dbReference type="FunFam" id="1.25.40.10:FF:002290">
    <property type="entry name" value="Pentatricopeptide repeat-containing protein, chloroplastic isoform A"/>
    <property type="match status" value="1"/>
</dbReference>
<dbReference type="InterPro" id="IPR002885">
    <property type="entry name" value="PPR_rpt"/>
</dbReference>
<dbReference type="Gene3D" id="1.25.40.10">
    <property type="entry name" value="Tetratricopeptide repeat domain"/>
    <property type="match status" value="3"/>
</dbReference>
<dbReference type="Pfam" id="PF01535">
    <property type="entry name" value="PPR"/>
    <property type="match status" value="2"/>
</dbReference>
<accession>A0A445GE87</accession>
<proteinExistence type="predicted"/>
<dbReference type="AlphaFoldDB" id="A0A445GE87"/>
<dbReference type="SUPFAM" id="SSF48452">
    <property type="entry name" value="TPR-like"/>
    <property type="match status" value="1"/>
</dbReference>
<dbReference type="InterPro" id="IPR011990">
    <property type="entry name" value="TPR-like_helical_dom_sf"/>
</dbReference>
<evidence type="ECO:0000313" key="6">
    <source>
        <dbReference type="Proteomes" id="UP000289340"/>
    </source>
</evidence>
<evidence type="ECO:0000313" key="4">
    <source>
        <dbReference type="EMBL" id="RZB59569.1"/>
    </source>
</evidence>
<dbReference type="InterPro" id="IPR046960">
    <property type="entry name" value="PPR_At4g14850-like_plant"/>
</dbReference>
<dbReference type="EMBL" id="QZWG01000016">
    <property type="protein sequence ID" value="RZB59569.1"/>
    <property type="molecule type" value="Genomic_DNA"/>
</dbReference>
<reference evidence="5 6" key="1">
    <citation type="submission" date="2018-09" db="EMBL/GenBank/DDBJ databases">
        <title>A high-quality reference genome of wild soybean provides a powerful tool to mine soybean genomes.</title>
        <authorList>
            <person name="Xie M."/>
            <person name="Chung C.Y.L."/>
            <person name="Li M.-W."/>
            <person name="Wong F.-L."/>
            <person name="Chan T.-F."/>
            <person name="Lam H.-M."/>
        </authorList>
    </citation>
    <scope>NUCLEOTIDE SEQUENCE [LARGE SCALE GENOMIC DNA]</scope>
    <source>
        <strain evidence="6">cv. W05</strain>
        <tissue evidence="5">Hypocotyl of etiolated seedlings</tissue>
    </source>
</reference>
<evidence type="ECO:0000256" key="1">
    <source>
        <dbReference type="ARBA" id="ARBA00022737"/>
    </source>
</evidence>
<dbReference type="EMBL" id="QZWG01000016">
    <property type="protein sequence ID" value="RZB59570.1"/>
    <property type="molecule type" value="Genomic_DNA"/>
</dbReference>
<dbReference type="GO" id="GO:0003729">
    <property type="term" value="F:mRNA binding"/>
    <property type="evidence" value="ECO:0007669"/>
    <property type="project" value="EnsemblPlants"/>
</dbReference>
<dbReference type="Pfam" id="PF13041">
    <property type="entry name" value="PPR_2"/>
    <property type="match status" value="3"/>
</dbReference>
<dbReference type="SMR" id="A0A445GE87"/>
<sequence>MKVACCSPDIINAPYLGTPRTRFGSEEALVLLQKCSNFKQLKQVHGKIIRFGLTYDQLLMRKLIQLSSSYGKMKYATLVFDQLNAPDVFTWNVMIRAFTIGGSPKMALLLFKAMLCQGFAPDKFTYPFVINACMASSALDLGIVAHALAIKMGFWGDLYVQNTMMNLYFKCENVDDGRKVFDKMRVRNVFAWTTVISGLVACGKLDTARELFEQMPSKNVVSWTAMIDGYVKHKQPIEAFNLFERMQQVDNVRPNEYTLVSLVRACTEMGSLKLGRRVHDFALKNGFELEPFLGTALIDMYSKCGYLDDARTVFDMMQVRTLATWNTMITSLGVHGYRDEALSLFDEMEKANEVPDAITFVGVLSACVYMNDLELAQKYFNLMTDHYGITPILEHYTCMVEIYTRAIELDENYTSGNTMEANHDVAELLHKNKLTSFDDIKKLIHKQYGDLDFSELVLDHSSTSSPPQVPSSRGMQIDISKTS</sequence>
<evidence type="ECO:0000256" key="3">
    <source>
        <dbReference type="SAM" id="MobiDB-lite"/>
    </source>
</evidence>
<dbReference type="FunFam" id="1.25.40.10:FF:001280">
    <property type="entry name" value="Pentatricopeptide repeat-containing protein, chloroplastic isoform A"/>
    <property type="match status" value="1"/>
</dbReference>
<evidence type="ECO:0000313" key="5">
    <source>
        <dbReference type="EMBL" id="RZB59570.1"/>
    </source>
</evidence>
<dbReference type="GO" id="GO:0009451">
    <property type="term" value="P:RNA modification"/>
    <property type="evidence" value="ECO:0007669"/>
    <property type="project" value="InterPro"/>
</dbReference>
<dbReference type="PANTHER" id="PTHR47926">
    <property type="entry name" value="PENTATRICOPEPTIDE REPEAT-CONTAINING PROTEIN"/>
    <property type="match status" value="1"/>
</dbReference>